<feature type="region of interest" description="Disordered" evidence="1">
    <location>
        <begin position="1"/>
        <end position="66"/>
    </location>
</feature>
<feature type="compositionally biased region" description="Low complexity" evidence="1">
    <location>
        <begin position="47"/>
        <end position="58"/>
    </location>
</feature>
<gene>
    <name evidence="2" type="ORF">DICVIV_12778</name>
</gene>
<dbReference type="Proteomes" id="UP000053766">
    <property type="component" value="Unassembled WGS sequence"/>
</dbReference>
<reference evidence="3" key="2">
    <citation type="journal article" date="2016" name="Sci. Rep.">
        <title>Dictyocaulus viviparus genome, variome and transcriptome elucidate lungworm biology and support future intervention.</title>
        <authorList>
            <person name="McNulty S.N."/>
            <person name="Strube C."/>
            <person name="Rosa B.A."/>
            <person name="Martin J.C."/>
            <person name="Tyagi R."/>
            <person name="Choi Y.J."/>
            <person name="Wang Q."/>
            <person name="Hallsworth Pepin K."/>
            <person name="Zhang X."/>
            <person name="Ozersky P."/>
            <person name="Wilson R.K."/>
            <person name="Sternberg P.W."/>
            <person name="Gasser R.B."/>
            <person name="Mitreva M."/>
        </authorList>
    </citation>
    <scope>NUCLEOTIDE SEQUENCE [LARGE SCALE GENOMIC DNA]</scope>
    <source>
        <strain evidence="3">HannoverDv2000</strain>
    </source>
</reference>
<sequence length="142" mass="16295">MRISSVEKSFWTGSDRTRQDQIRTSKESNSSFHPNTASTLHTLPARMQSSNSMENQQSRVAAQKGDIDNINNYRPMCLLFGKRLDEEQSREQARFRKGFSTKDHIHSITRLIEVSREYKNPLGLLFIDLENSSNFVGTEAVI</sequence>
<dbReference type="OrthoDB" id="410104at2759"/>
<dbReference type="AlphaFoldDB" id="A0A0D8X9L3"/>
<evidence type="ECO:0000313" key="2">
    <source>
        <dbReference type="EMBL" id="KJH41248.1"/>
    </source>
</evidence>
<reference evidence="2 3" key="1">
    <citation type="submission" date="2013-11" db="EMBL/GenBank/DDBJ databases">
        <title>Draft genome of the bovine lungworm Dictyocaulus viviparus.</title>
        <authorList>
            <person name="Mitreva M."/>
        </authorList>
    </citation>
    <scope>NUCLEOTIDE SEQUENCE [LARGE SCALE GENOMIC DNA]</scope>
    <source>
        <strain evidence="2 3">HannoverDv2000</strain>
    </source>
</reference>
<evidence type="ECO:0000313" key="3">
    <source>
        <dbReference type="Proteomes" id="UP000053766"/>
    </source>
</evidence>
<dbReference type="STRING" id="29172.A0A0D8X9L3"/>
<dbReference type="EMBL" id="KN716870">
    <property type="protein sequence ID" value="KJH41248.1"/>
    <property type="molecule type" value="Genomic_DNA"/>
</dbReference>
<proteinExistence type="predicted"/>
<protein>
    <submittedName>
        <fullName evidence="2">Uncharacterized protein</fullName>
    </submittedName>
</protein>
<evidence type="ECO:0000256" key="1">
    <source>
        <dbReference type="SAM" id="MobiDB-lite"/>
    </source>
</evidence>
<keyword evidence="3" id="KW-1185">Reference proteome</keyword>
<feature type="compositionally biased region" description="Polar residues" evidence="1">
    <location>
        <begin position="27"/>
        <end position="41"/>
    </location>
</feature>
<organism evidence="2 3">
    <name type="scientific">Dictyocaulus viviparus</name>
    <name type="common">Bovine lungworm</name>
    <dbReference type="NCBI Taxonomy" id="29172"/>
    <lineage>
        <taxon>Eukaryota</taxon>
        <taxon>Metazoa</taxon>
        <taxon>Ecdysozoa</taxon>
        <taxon>Nematoda</taxon>
        <taxon>Chromadorea</taxon>
        <taxon>Rhabditida</taxon>
        <taxon>Rhabditina</taxon>
        <taxon>Rhabditomorpha</taxon>
        <taxon>Strongyloidea</taxon>
        <taxon>Metastrongylidae</taxon>
        <taxon>Dictyocaulus</taxon>
    </lineage>
</organism>
<name>A0A0D8X9L3_DICVI</name>
<accession>A0A0D8X9L3</accession>
<feature type="compositionally biased region" description="Basic and acidic residues" evidence="1">
    <location>
        <begin position="15"/>
        <end position="26"/>
    </location>
</feature>